<keyword evidence="1" id="KW-0812">Transmembrane</keyword>
<feature type="transmembrane region" description="Helical" evidence="1">
    <location>
        <begin position="53"/>
        <end position="74"/>
    </location>
</feature>
<keyword evidence="1" id="KW-1133">Transmembrane helix</keyword>
<comment type="caution">
    <text evidence="2">The sequence shown here is derived from an EMBL/GenBank/DDBJ whole genome shotgun (WGS) entry which is preliminary data.</text>
</comment>
<keyword evidence="1" id="KW-0472">Membrane</keyword>
<sequence length="181" mass="20364">MSQADNGLVKLIGMIGVGARISVKPLLVLIWGCAVTTIMAVIYLHWAMALGWGWSLVPLWLTVLPMTGLVFYWFTLDGLSLLPETLLESKETFSILRQRFAKRKNTKEIRGIGPVATTRRMLLLGGLLWDSRDVIDAASNLYGLLDLFNPLFWLMMLISFVSTLVFSSLYVIICGSHYFFN</sequence>
<name>A0A2S7TZ02_9BACT</name>
<dbReference type="OrthoDB" id="9841968at2"/>
<keyword evidence="3" id="KW-1185">Reference proteome</keyword>
<dbReference type="Proteomes" id="UP000239907">
    <property type="component" value="Unassembled WGS sequence"/>
</dbReference>
<dbReference type="EMBL" id="MQWA01000001">
    <property type="protein sequence ID" value="PQJ27487.1"/>
    <property type="molecule type" value="Genomic_DNA"/>
</dbReference>
<organism evidence="2 3">
    <name type="scientific">Rubritalea profundi</name>
    <dbReference type="NCBI Taxonomy" id="1658618"/>
    <lineage>
        <taxon>Bacteria</taxon>
        <taxon>Pseudomonadati</taxon>
        <taxon>Verrucomicrobiota</taxon>
        <taxon>Verrucomicrobiia</taxon>
        <taxon>Verrucomicrobiales</taxon>
        <taxon>Rubritaleaceae</taxon>
        <taxon>Rubritalea</taxon>
    </lineage>
</organism>
<protein>
    <submittedName>
        <fullName evidence="2">Uncharacterized protein</fullName>
    </submittedName>
</protein>
<evidence type="ECO:0000313" key="2">
    <source>
        <dbReference type="EMBL" id="PQJ27487.1"/>
    </source>
</evidence>
<evidence type="ECO:0000313" key="3">
    <source>
        <dbReference type="Proteomes" id="UP000239907"/>
    </source>
</evidence>
<accession>A0A2S7TZ02</accession>
<reference evidence="2 3" key="1">
    <citation type="submission" date="2016-12" db="EMBL/GenBank/DDBJ databases">
        <title>Study of bacterial adaptation to deep sea.</title>
        <authorList>
            <person name="Song J."/>
            <person name="Yoshizawa S."/>
            <person name="Kogure K."/>
        </authorList>
    </citation>
    <scope>NUCLEOTIDE SEQUENCE [LARGE SCALE GENOMIC DNA]</scope>
    <source>
        <strain evidence="2 3">SAORIC-165</strain>
    </source>
</reference>
<feature type="transmembrane region" description="Helical" evidence="1">
    <location>
        <begin position="151"/>
        <end position="180"/>
    </location>
</feature>
<gene>
    <name evidence="2" type="ORF">BSZ32_02570</name>
</gene>
<feature type="transmembrane region" description="Helical" evidence="1">
    <location>
        <begin position="26"/>
        <end position="46"/>
    </location>
</feature>
<dbReference type="AlphaFoldDB" id="A0A2S7TZ02"/>
<evidence type="ECO:0000256" key="1">
    <source>
        <dbReference type="SAM" id="Phobius"/>
    </source>
</evidence>
<proteinExistence type="predicted"/>